<dbReference type="GO" id="GO:0008360">
    <property type="term" value="P:regulation of cell shape"/>
    <property type="evidence" value="ECO:0007669"/>
    <property type="project" value="UniProtKB-KW"/>
</dbReference>
<evidence type="ECO:0000256" key="5">
    <source>
        <dbReference type="SAM" id="MobiDB-lite"/>
    </source>
</evidence>
<dbReference type="InterPro" id="IPR055342">
    <property type="entry name" value="MreC_beta-barrel_core"/>
</dbReference>
<dbReference type="GO" id="GO:0005886">
    <property type="term" value="C:plasma membrane"/>
    <property type="evidence" value="ECO:0007669"/>
    <property type="project" value="TreeGrafter"/>
</dbReference>
<dbReference type="Pfam" id="PF04085">
    <property type="entry name" value="MreC"/>
    <property type="match status" value="1"/>
</dbReference>
<dbReference type="PANTHER" id="PTHR34138">
    <property type="entry name" value="CELL SHAPE-DETERMINING PROTEIN MREC"/>
    <property type="match status" value="1"/>
</dbReference>
<organism evidence="7">
    <name type="scientific">freshwater metagenome</name>
    <dbReference type="NCBI Taxonomy" id="449393"/>
    <lineage>
        <taxon>unclassified sequences</taxon>
        <taxon>metagenomes</taxon>
        <taxon>ecological metagenomes</taxon>
    </lineage>
</organism>
<evidence type="ECO:0000313" key="7">
    <source>
        <dbReference type="EMBL" id="CAB5010625.1"/>
    </source>
</evidence>
<dbReference type="AlphaFoldDB" id="A0A6J7Q106"/>
<evidence type="ECO:0000256" key="3">
    <source>
        <dbReference type="ARBA" id="ARBA00022960"/>
    </source>
</evidence>
<evidence type="ECO:0000259" key="6">
    <source>
        <dbReference type="Pfam" id="PF04085"/>
    </source>
</evidence>
<feature type="domain" description="Rod shape-determining protein MreC beta-barrel core" evidence="6">
    <location>
        <begin position="126"/>
        <end position="270"/>
    </location>
</feature>
<dbReference type="InterPro" id="IPR042175">
    <property type="entry name" value="Cell/Rod_MreC_2"/>
</dbReference>
<keyword evidence="3" id="KW-0133">Cell shape</keyword>
<protein>
    <recommendedName>
        <fullName evidence="2">Cell shape-determining protein MreC</fullName>
    </recommendedName>
    <alternativeName>
        <fullName evidence="4">Cell shape protein MreC</fullName>
    </alternativeName>
</protein>
<dbReference type="InterPro" id="IPR042177">
    <property type="entry name" value="Cell/Rod_1"/>
</dbReference>
<evidence type="ECO:0000256" key="1">
    <source>
        <dbReference type="ARBA" id="ARBA00009369"/>
    </source>
</evidence>
<comment type="similarity">
    <text evidence="1">Belongs to the MreC family.</text>
</comment>
<dbReference type="PANTHER" id="PTHR34138:SF1">
    <property type="entry name" value="CELL SHAPE-DETERMINING PROTEIN MREC"/>
    <property type="match status" value="1"/>
</dbReference>
<reference evidence="7" key="1">
    <citation type="submission" date="2020-05" db="EMBL/GenBank/DDBJ databases">
        <authorList>
            <person name="Chiriac C."/>
            <person name="Salcher M."/>
            <person name="Ghai R."/>
            <person name="Kavagutti S V."/>
        </authorList>
    </citation>
    <scope>NUCLEOTIDE SEQUENCE</scope>
</reference>
<dbReference type="Gene3D" id="2.40.10.340">
    <property type="entry name" value="Rod shape-determining protein MreC, domain 1"/>
    <property type="match status" value="1"/>
</dbReference>
<sequence length="352" mass="35421">MRESRRPRLILGILLLVAFSLVAIDLRADANGPLGGLKRMTGSVFGPLESGTSSLTSPLRGLIGSLTSGSANERRIADLEAEVARLRATGSSPDAVRRIAEIDDLLRMSQAGQYRMVVAQVIGVGSAQGFAHTVTIDAGEVDGLGVDMTVMAGGGLAGRVVSVSSTSAVVVLISDATNTVGGRLEGSGEIGFVSGTGSEFELEFKLLDPYGSLKPGDSVLTFGSKSGRPYVPGVPIGIITSVSGTPGQLTRQAKIRPFVNMSTLDLVAVVVEPPRENPRDSVLVPTAAPSGATSGVPTPGAPTSAAPSPSPGASGSASNSPVTASPNASTPPPATASPRPTSDGASAATESP</sequence>
<evidence type="ECO:0000256" key="4">
    <source>
        <dbReference type="ARBA" id="ARBA00032089"/>
    </source>
</evidence>
<feature type="compositionally biased region" description="Low complexity" evidence="5">
    <location>
        <begin position="297"/>
        <end position="328"/>
    </location>
</feature>
<dbReference type="InterPro" id="IPR007221">
    <property type="entry name" value="MreC"/>
</dbReference>
<accession>A0A6J7Q106</accession>
<proteinExistence type="inferred from homology"/>
<feature type="region of interest" description="Disordered" evidence="5">
    <location>
        <begin position="275"/>
        <end position="352"/>
    </location>
</feature>
<evidence type="ECO:0000256" key="2">
    <source>
        <dbReference type="ARBA" id="ARBA00013855"/>
    </source>
</evidence>
<dbReference type="EMBL" id="CAFBOZ010000169">
    <property type="protein sequence ID" value="CAB5010625.1"/>
    <property type="molecule type" value="Genomic_DNA"/>
</dbReference>
<dbReference type="Gene3D" id="2.40.10.350">
    <property type="entry name" value="Rod shape-determining protein MreC, domain 2"/>
    <property type="match status" value="1"/>
</dbReference>
<gene>
    <name evidence="7" type="ORF">UFOPK3992_01207</name>
</gene>
<name>A0A6J7Q106_9ZZZZ</name>